<evidence type="ECO:0000313" key="2">
    <source>
        <dbReference type="EMBL" id="KKM07466.1"/>
    </source>
</evidence>
<dbReference type="SUPFAM" id="SSF54001">
    <property type="entry name" value="Cysteine proteinases"/>
    <property type="match status" value="1"/>
</dbReference>
<organism evidence="2">
    <name type="scientific">marine sediment metagenome</name>
    <dbReference type="NCBI Taxonomy" id="412755"/>
    <lineage>
        <taxon>unclassified sequences</taxon>
        <taxon>metagenomes</taxon>
        <taxon>ecological metagenomes</taxon>
    </lineage>
</organism>
<dbReference type="Pfam" id="PF01841">
    <property type="entry name" value="Transglut_core"/>
    <property type="match status" value="1"/>
</dbReference>
<dbReference type="Gene3D" id="3.10.620.30">
    <property type="match status" value="1"/>
</dbReference>
<proteinExistence type="predicted"/>
<dbReference type="AlphaFoldDB" id="A0A0F9JP82"/>
<dbReference type="InterPro" id="IPR038765">
    <property type="entry name" value="Papain-like_cys_pep_sf"/>
</dbReference>
<name>A0A0F9JP82_9ZZZZ</name>
<comment type="caution">
    <text evidence="2">The sequence shown here is derived from an EMBL/GenBank/DDBJ whole genome shotgun (WGS) entry which is preliminary data.</text>
</comment>
<evidence type="ECO:0000259" key="1">
    <source>
        <dbReference type="Pfam" id="PF01841"/>
    </source>
</evidence>
<reference evidence="2" key="1">
    <citation type="journal article" date="2015" name="Nature">
        <title>Complex archaea that bridge the gap between prokaryotes and eukaryotes.</title>
        <authorList>
            <person name="Spang A."/>
            <person name="Saw J.H."/>
            <person name="Jorgensen S.L."/>
            <person name="Zaremba-Niedzwiedzka K."/>
            <person name="Martijn J."/>
            <person name="Lind A.E."/>
            <person name="van Eijk R."/>
            <person name="Schleper C."/>
            <person name="Guy L."/>
            <person name="Ettema T.J."/>
        </authorList>
    </citation>
    <scope>NUCLEOTIDE SEQUENCE</scope>
</reference>
<dbReference type="InterPro" id="IPR002931">
    <property type="entry name" value="Transglutaminase-like"/>
</dbReference>
<sequence length="184" mass="21119">MIFQSILGQTPSHPLIPEAKYQKLERGHGDAGIYQTVSIMKKIKDEYREKPWVIELARKIVTDRNAITEPEQMEAAFDWIKGPEGKPNIFYVKDPYDVELIQKPEVTVRMRTGDCDDHAIMSASLVEALGIPTKFRITSYKPTKNFQHVYTVASHGGQWYPLDTTLPGKPFGYEKKPYTRMEDV</sequence>
<feature type="domain" description="Transglutaminase-like" evidence="1">
    <location>
        <begin position="56"/>
        <end position="163"/>
    </location>
</feature>
<gene>
    <name evidence="2" type="ORF">LCGC14_1733640</name>
</gene>
<dbReference type="EMBL" id="LAZR01015764">
    <property type="protein sequence ID" value="KKM07466.1"/>
    <property type="molecule type" value="Genomic_DNA"/>
</dbReference>
<protein>
    <recommendedName>
        <fullName evidence="1">Transglutaminase-like domain-containing protein</fullName>
    </recommendedName>
</protein>
<accession>A0A0F9JP82</accession>